<protein>
    <submittedName>
        <fullName evidence="3">Uncharacterized protein</fullName>
    </submittedName>
</protein>
<dbReference type="Proteomes" id="UP001213504">
    <property type="component" value="Chromosome"/>
</dbReference>
<keyword evidence="4" id="KW-1185">Reference proteome</keyword>
<accession>A0AAX3TBE5</accession>
<organism evidence="3 5">
    <name type="scientific">Gordonia hongkongensis</name>
    <dbReference type="NCBI Taxonomy" id="1701090"/>
    <lineage>
        <taxon>Bacteria</taxon>
        <taxon>Bacillati</taxon>
        <taxon>Actinomycetota</taxon>
        <taxon>Actinomycetes</taxon>
        <taxon>Mycobacteriales</taxon>
        <taxon>Gordoniaceae</taxon>
        <taxon>Gordonia</taxon>
    </lineage>
</organism>
<evidence type="ECO:0000313" key="3">
    <source>
        <dbReference type="EMBL" id="WFP26314.1"/>
    </source>
</evidence>
<evidence type="ECO:0000313" key="5">
    <source>
        <dbReference type="Proteomes" id="UP001213504"/>
    </source>
</evidence>
<proteinExistence type="predicted"/>
<dbReference type="AlphaFoldDB" id="A0AAX3TBE5"/>
<evidence type="ECO:0000313" key="4">
    <source>
        <dbReference type="Proteomes" id="UP001152308"/>
    </source>
</evidence>
<dbReference type="Proteomes" id="UP001152308">
    <property type="component" value="Unassembled WGS sequence"/>
</dbReference>
<dbReference type="EMBL" id="JAKJLQ010000002">
    <property type="protein sequence ID" value="MDF6100188.1"/>
    <property type="molecule type" value="Genomic_DNA"/>
</dbReference>
<keyword evidence="1" id="KW-0175">Coiled coil</keyword>
<dbReference type="RefSeq" id="WP_065629944.1">
    <property type="nucleotide sequence ID" value="NZ_CP121270.1"/>
</dbReference>
<evidence type="ECO:0000256" key="1">
    <source>
        <dbReference type="SAM" id="Coils"/>
    </source>
</evidence>
<dbReference type="EMBL" id="CP121270">
    <property type="protein sequence ID" value="WFP26314.1"/>
    <property type="molecule type" value="Genomic_DNA"/>
</dbReference>
<reference evidence="2" key="1">
    <citation type="journal article" date="2022" name="Data Brief">
        <title>Draft genome sequence data of Gordonia hongkongensis strain EUFUS-Z928 isolated from the octocoral Eunicea fusca.</title>
        <authorList>
            <person name="Sanchez-Suarez J."/>
            <person name="Diaz L."/>
            <person name="Melo-Bolivar J."/>
            <person name="Villamil L."/>
        </authorList>
    </citation>
    <scope>NUCLEOTIDE SEQUENCE</scope>
    <source>
        <strain evidence="2">EUFUS-Z928</strain>
    </source>
</reference>
<gene>
    <name evidence="2" type="ORF">L2299_03880</name>
    <name evidence="3" type="ORF">P9A14_07435</name>
</gene>
<reference evidence="2" key="2">
    <citation type="submission" date="2022-01" db="EMBL/GenBank/DDBJ databases">
        <authorList>
            <person name="Sanchez-Suarez J."/>
            <person name="Villamil L."/>
            <person name="Diaz L.E."/>
        </authorList>
    </citation>
    <scope>NUCLEOTIDE SEQUENCE</scope>
    <source>
        <strain evidence="2">EUFUS-Z928</strain>
    </source>
</reference>
<reference evidence="3" key="3">
    <citation type="submission" date="2023-04" db="EMBL/GenBank/DDBJ databases">
        <title>Complete genome sequence of a phthalic acid esters degrading bacterial strain.</title>
        <authorList>
            <person name="Weng L."/>
            <person name="Jia Y."/>
            <person name="Ren L."/>
        </authorList>
    </citation>
    <scope>NUCLEOTIDE SEQUENCE</scope>
    <source>
        <strain evidence="3">RL-LY01</strain>
    </source>
</reference>
<name>A0AAX3TBE5_9ACTN</name>
<feature type="coiled-coil region" evidence="1">
    <location>
        <begin position="1"/>
        <end position="35"/>
    </location>
</feature>
<sequence>MDDVHEQRRKAYRRLDELEAEASLLAEDLNDADEGSLHLDPDEYADREAVLEKADGLLSLINWWSSSLAVTVLNLADAPVHWVTAPAVELITGVRNEEATAGGGGVDTRVLPTLGSAGLALFERSAGRHRPSKRCPGLDNRDVGIDGLCWWRTTLGGENSPPVVDMIRLHVLTRDRKLCRSAEIDGRRPAVVDVDVFTVAIEPAWTGSTQASPSVRVLMRLADDLGRGTLTASPVPTTGRTSAAVAVVA</sequence>
<evidence type="ECO:0000313" key="2">
    <source>
        <dbReference type="EMBL" id="MDF6100188.1"/>
    </source>
</evidence>